<dbReference type="EMBL" id="SNSC02000002">
    <property type="protein sequence ID" value="TID27101.1"/>
    <property type="molecule type" value="Genomic_DNA"/>
</dbReference>
<name>A0A4Z1PMI7_9PEZI</name>
<proteinExistence type="predicted"/>
<organism evidence="1 2">
    <name type="scientific">Venturia nashicola</name>
    <dbReference type="NCBI Taxonomy" id="86259"/>
    <lineage>
        <taxon>Eukaryota</taxon>
        <taxon>Fungi</taxon>
        <taxon>Dikarya</taxon>
        <taxon>Ascomycota</taxon>
        <taxon>Pezizomycotina</taxon>
        <taxon>Dothideomycetes</taxon>
        <taxon>Pleosporomycetidae</taxon>
        <taxon>Venturiales</taxon>
        <taxon>Venturiaceae</taxon>
        <taxon>Venturia</taxon>
    </lineage>
</organism>
<reference evidence="1 2" key="1">
    <citation type="submission" date="2019-04" db="EMBL/GenBank/DDBJ databases">
        <title>High contiguity whole genome sequence and gene annotation resource for two Venturia nashicola isolates.</title>
        <authorList>
            <person name="Prokchorchik M."/>
            <person name="Won K."/>
            <person name="Lee Y."/>
            <person name="Choi E.D."/>
            <person name="Segonzac C."/>
            <person name="Sohn K.H."/>
        </authorList>
    </citation>
    <scope>NUCLEOTIDE SEQUENCE [LARGE SCALE GENOMIC DNA]</scope>
    <source>
        <strain evidence="1 2">PRI2</strain>
    </source>
</reference>
<evidence type="ECO:0000313" key="2">
    <source>
        <dbReference type="Proteomes" id="UP000298493"/>
    </source>
</evidence>
<dbReference type="Proteomes" id="UP000298493">
    <property type="component" value="Unassembled WGS sequence"/>
</dbReference>
<dbReference type="AlphaFoldDB" id="A0A4Z1PMI7"/>
<comment type="caution">
    <text evidence="1">The sequence shown here is derived from an EMBL/GenBank/DDBJ whole genome shotgun (WGS) entry which is preliminary data.</text>
</comment>
<protein>
    <submittedName>
        <fullName evidence="1">Uncharacterized protein</fullName>
    </submittedName>
</protein>
<gene>
    <name evidence="1" type="ORF">E6O75_ATG01594</name>
</gene>
<sequence length="173" mass="19321">MIPLMRSLSDPAGKGRTGRDINAAKSLIAAVLSAAKISQDLDQLIHLDHEKMLSFIPTRPPEAASSQIDRHSTAMVRQEIQPHRSVELDRQWLRRATQRRAIEIADRTNSGGASLDDPYRRCRIPQFFVVLSANVACLGKGERVEVDTTWQQASTARARLRHPSSWPTRSSTS</sequence>
<keyword evidence="2" id="KW-1185">Reference proteome</keyword>
<accession>A0A4Z1PMI7</accession>
<evidence type="ECO:0000313" key="1">
    <source>
        <dbReference type="EMBL" id="TID27101.1"/>
    </source>
</evidence>